<feature type="domain" description="HTH tetR-type" evidence="5">
    <location>
        <begin position="1"/>
        <end position="50"/>
    </location>
</feature>
<sequence length="180" mass="19181">MRCFWSRGYARATMGVLSREMSVPRASLYAHFGDKNGLFLLAIDHYARSRSSKALAHLTGQGNAFAEITGFFEAAITLVSSDPETPGCLIACVLSEAATVDNRFQEVLAGKTHTLEQWLAHCLRASGGGLPEEDIRARAGVLAATVRGLAISARSGTPADKLRATARMATRLACGSAPRD</sequence>
<keyword evidence="1" id="KW-0805">Transcription regulation</keyword>
<keyword evidence="2 4" id="KW-0238">DNA-binding</keyword>
<evidence type="ECO:0000256" key="3">
    <source>
        <dbReference type="ARBA" id="ARBA00023163"/>
    </source>
</evidence>
<keyword evidence="3" id="KW-0804">Transcription</keyword>
<dbReference type="InterPro" id="IPR036271">
    <property type="entry name" value="Tet_transcr_reg_TetR-rel_C_sf"/>
</dbReference>
<dbReference type="AlphaFoldDB" id="A0A222E4K1"/>
<dbReference type="Gene3D" id="1.10.357.10">
    <property type="entry name" value="Tetracycline Repressor, domain 2"/>
    <property type="match status" value="1"/>
</dbReference>
<dbReference type="Pfam" id="PF00440">
    <property type="entry name" value="TetR_N"/>
    <property type="match status" value="1"/>
</dbReference>
<organism evidence="6 7">
    <name type="scientific">Antarctobacter heliothermus</name>
    <dbReference type="NCBI Taxonomy" id="74033"/>
    <lineage>
        <taxon>Bacteria</taxon>
        <taxon>Pseudomonadati</taxon>
        <taxon>Pseudomonadota</taxon>
        <taxon>Alphaproteobacteria</taxon>
        <taxon>Rhodobacterales</taxon>
        <taxon>Roseobacteraceae</taxon>
        <taxon>Antarctobacter</taxon>
    </lineage>
</organism>
<keyword evidence="7" id="KW-1185">Reference proteome</keyword>
<dbReference type="SUPFAM" id="SSF46689">
    <property type="entry name" value="Homeodomain-like"/>
    <property type="match status" value="1"/>
</dbReference>
<proteinExistence type="predicted"/>
<dbReference type="Proteomes" id="UP000203589">
    <property type="component" value="Chromosome"/>
</dbReference>
<evidence type="ECO:0000313" key="6">
    <source>
        <dbReference type="EMBL" id="ASP21113.1"/>
    </source>
</evidence>
<evidence type="ECO:0000259" key="5">
    <source>
        <dbReference type="PROSITE" id="PS50977"/>
    </source>
</evidence>
<dbReference type="InterPro" id="IPR001647">
    <property type="entry name" value="HTH_TetR"/>
</dbReference>
<gene>
    <name evidence="6" type="ORF">ANTHELSMS3_02447</name>
</gene>
<protein>
    <submittedName>
        <fullName evidence="6">HTH-type transcriptional repressor ComR</fullName>
    </submittedName>
</protein>
<dbReference type="EMBL" id="CP022540">
    <property type="protein sequence ID" value="ASP21113.1"/>
    <property type="molecule type" value="Genomic_DNA"/>
</dbReference>
<dbReference type="InterPro" id="IPR009057">
    <property type="entry name" value="Homeodomain-like_sf"/>
</dbReference>
<accession>A0A222E4K1</accession>
<evidence type="ECO:0000256" key="2">
    <source>
        <dbReference type="ARBA" id="ARBA00023125"/>
    </source>
</evidence>
<dbReference type="GO" id="GO:0003677">
    <property type="term" value="F:DNA binding"/>
    <property type="evidence" value="ECO:0007669"/>
    <property type="project" value="UniProtKB-UniRule"/>
</dbReference>
<dbReference type="Gene3D" id="1.10.10.60">
    <property type="entry name" value="Homeodomain-like"/>
    <property type="match status" value="1"/>
</dbReference>
<feature type="DNA-binding region" description="H-T-H motif" evidence="4">
    <location>
        <begin position="13"/>
        <end position="32"/>
    </location>
</feature>
<dbReference type="PANTHER" id="PTHR47506:SF1">
    <property type="entry name" value="HTH-TYPE TRANSCRIPTIONAL REGULATOR YJDC"/>
    <property type="match status" value="1"/>
</dbReference>
<name>A0A222E4K1_9RHOB</name>
<dbReference type="SUPFAM" id="SSF48498">
    <property type="entry name" value="Tetracyclin repressor-like, C-terminal domain"/>
    <property type="match status" value="1"/>
</dbReference>
<dbReference type="PROSITE" id="PS50977">
    <property type="entry name" value="HTH_TETR_2"/>
    <property type="match status" value="1"/>
</dbReference>
<evidence type="ECO:0000256" key="1">
    <source>
        <dbReference type="ARBA" id="ARBA00023015"/>
    </source>
</evidence>
<evidence type="ECO:0000256" key="4">
    <source>
        <dbReference type="PROSITE-ProRule" id="PRU00335"/>
    </source>
</evidence>
<dbReference type="PANTHER" id="PTHR47506">
    <property type="entry name" value="TRANSCRIPTIONAL REGULATORY PROTEIN"/>
    <property type="match status" value="1"/>
</dbReference>
<reference evidence="6 7" key="1">
    <citation type="submission" date="2017-07" db="EMBL/GenBank/DDBJ databases">
        <title>Genome Sequence of Antarctobacter heliothermus Strain SMS3 Isolated from a culture of the Diatom Skeletonema marinoi.</title>
        <authorList>
            <person name="Topel M."/>
            <person name="Pinder M.I.M."/>
            <person name="Johansson O.N."/>
            <person name="Kourtchenko O."/>
            <person name="Godhe A."/>
            <person name="Clarke A.K."/>
        </authorList>
    </citation>
    <scope>NUCLEOTIDE SEQUENCE [LARGE SCALE GENOMIC DNA]</scope>
    <source>
        <strain evidence="6 7">SMS3</strain>
    </source>
</reference>
<evidence type="ECO:0000313" key="7">
    <source>
        <dbReference type="Proteomes" id="UP000203589"/>
    </source>
</evidence>
<dbReference type="KEGG" id="aht:ANTHELSMS3_02447"/>